<dbReference type="AlphaFoldDB" id="A0A429G1L4"/>
<dbReference type="InterPro" id="IPR036602">
    <property type="entry name" value="tRNA_yW-synthesising-like_sf"/>
</dbReference>
<dbReference type="InterPro" id="IPR022908">
    <property type="entry name" value="Taw3"/>
</dbReference>
<evidence type="ECO:0000256" key="4">
    <source>
        <dbReference type="ARBA" id="ARBA00022691"/>
    </source>
</evidence>
<name>A0A429G1L4_9CREN</name>
<sequence length="195" mass="22142">MGWEERKRAALERLRIHLAQGRVDPDILSLLDAINSLPFAYTTSSCSGRIQLYEARAPGEKFDMVSLGKWHSPVEPDEILSRMRGANLWLALLPPIIHAFTCSLEASTFLLKIMRGAGFKRACIMNLSRPFIEARGTERLEIPLRLEGRDIVYPEGIRLIVGTANRMLRRAKLRISKLEVMLRDEASRGLDNLCR</sequence>
<evidence type="ECO:0000256" key="3">
    <source>
        <dbReference type="ARBA" id="ARBA00022679"/>
    </source>
</evidence>
<keyword evidence="8" id="KW-0472">Membrane</keyword>
<reference evidence="10 11" key="1">
    <citation type="submission" date="2018-10" db="EMBL/GenBank/DDBJ databases">
        <title>Co-occurring genomic capacity for anaerobic methane metabolism and dissimilatory sulfite reduction discovered in the Korarchaeota.</title>
        <authorList>
            <person name="Mckay L.J."/>
            <person name="Dlakic M."/>
            <person name="Fields M.W."/>
            <person name="Delmont T.O."/>
            <person name="Eren A.M."/>
            <person name="Jay Z.J."/>
            <person name="Klingelsmith K.B."/>
            <person name="Rusch D.B."/>
            <person name="Inskeep W.P."/>
        </authorList>
    </citation>
    <scope>NUCLEOTIDE SEQUENCE [LARGE SCALE GENOMIC DNA]</scope>
    <source>
        <strain evidence="10 11">WS</strain>
    </source>
</reference>
<evidence type="ECO:0000256" key="6">
    <source>
        <dbReference type="ARBA" id="ARBA00030554"/>
    </source>
</evidence>
<keyword evidence="4 7" id="KW-0949">S-adenosyl-L-methionine</keyword>
<proteinExistence type="inferred from homology"/>
<dbReference type="Proteomes" id="UP000278149">
    <property type="component" value="Unassembled WGS sequence"/>
</dbReference>
<evidence type="ECO:0000313" key="11">
    <source>
        <dbReference type="Proteomes" id="UP000278149"/>
    </source>
</evidence>
<dbReference type="Pfam" id="PF02676">
    <property type="entry name" value="TYW3"/>
    <property type="match status" value="1"/>
</dbReference>
<dbReference type="InterPro" id="IPR003827">
    <property type="entry name" value="tRNA_yW-synthesising"/>
</dbReference>
<protein>
    <recommendedName>
        <fullName evidence="6 7">tRNA(Phe) 7-((3-amino-3-carboxypropyl)-4-demethylwyosine(37)-N(4))-methyltransferase</fullName>
        <ecNumber evidence="7">2.1.1.282</ecNumber>
    </recommendedName>
    <alternativeName>
        <fullName evidence="7">tRNA wyosine derivatives biosynthesis protein Taw3</fullName>
    </alternativeName>
</protein>
<dbReference type="SUPFAM" id="SSF111278">
    <property type="entry name" value="SSo0622-like"/>
    <property type="match status" value="1"/>
</dbReference>
<dbReference type="PANTHER" id="PTHR48418">
    <property type="entry name" value="TRNA WYBUTOSINE-SYNTHESIZING PROTEIN 3"/>
    <property type="match status" value="1"/>
</dbReference>
<evidence type="ECO:0000259" key="9">
    <source>
        <dbReference type="Pfam" id="PF02676"/>
    </source>
</evidence>
<keyword evidence="5 7" id="KW-0819">tRNA processing</keyword>
<keyword evidence="2 7" id="KW-0489">Methyltransferase</keyword>
<evidence type="ECO:0000256" key="5">
    <source>
        <dbReference type="ARBA" id="ARBA00022694"/>
    </source>
</evidence>
<gene>
    <name evidence="7" type="primary">taw3</name>
    <name evidence="10" type="ORF">D9Q81_07965</name>
</gene>
<accession>A0A429G1L4</accession>
<dbReference type="GO" id="GO:0030488">
    <property type="term" value="P:tRNA methylation"/>
    <property type="evidence" value="ECO:0007669"/>
    <property type="project" value="InterPro"/>
</dbReference>
<keyword evidence="8" id="KW-1133">Transmembrane helix</keyword>
<evidence type="ECO:0000256" key="8">
    <source>
        <dbReference type="SAM" id="Phobius"/>
    </source>
</evidence>
<dbReference type="HAMAP" id="MF_00266">
    <property type="entry name" value="TYW3_archaea"/>
    <property type="match status" value="1"/>
</dbReference>
<comment type="function">
    <text evidence="7">S-adenosyl-L-methionine-dependent methyltransferase that acts as a component of the wyosine derivatives biosynthesis pathway. Probably methylates N-4 position of wybutosine-86 to produce wybutosine-72.</text>
</comment>
<dbReference type="EC" id="2.1.1.282" evidence="7"/>
<evidence type="ECO:0000256" key="2">
    <source>
        <dbReference type="ARBA" id="ARBA00022603"/>
    </source>
</evidence>
<comment type="similarity">
    <text evidence="1 7">Belongs to the TYW3 family.</text>
</comment>
<dbReference type="FunFam" id="3.30.1960.10:FF:000010">
    <property type="entry name" value="tRNA(Phe) 7-((3-amino-3-carboxypropyl)-4-demethylwyosine(37)-N(4))-methyltransferase 1"/>
    <property type="match status" value="1"/>
</dbReference>
<keyword evidence="8" id="KW-0812">Transmembrane</keyword>
<evidence type="ECO:0000256" key="1">
    <source>
        <dbReference type="ARBA" id="ARBA00008569"/>
    </source>
</evidence>
<keyword evidence="3 7" id="KW-0808">Transferase</keyword>
<comment type="catalytic activity">
    <reaction evidence="7">
        <text>4-demethyl-7-[(3S)-3-amino-3-carboxypropyl]wyosine(37) in tRNA(Phe) + S-adenosyl-L-methionine = 7-[(3S)-3-amino-3-carboxypropyl]wyosine(37) in tRNA(Phe) + S-adenosyl-L-homocysteine + H(+)</text>
        <dbReference type="Rhea" id="RHEA:36635"/>
        <dbReference type="Rhea" id="RHEA-COMP:10378"/>
        <dbReference type="Rhea" id="RHEA-COMP:10379"/>
        <dbReference type="ChEBI" id="CHEBI:15378"/>
        <dbReference type="ChEBI" id="CHEBI:57856"/>
        <dbReference type="ChEBI" id="CHEBI:59789"/>
        <dbReference type="ChEBI" id="CHEBI:73543"/>
        <dbReference type="ChEBI" id="CHEBI:73550"/>
        <dbReference type="EC" id="2.1.1.282"/>
    </reaction>
</comment>
<dbReference type="NCBIfam" id="NF003267">
    <property type="entry name" value="PRK04235.1-6"/>
    <property type="match status" value="1"/>
</dbReference>
<dbReference type="RefSeq" id="WP_125742586.1">
    <property type="nucleotide sequence ID" value="NZ_RCOR01000042.1"/>
</dbReference>
<evidence type="ECO:0000256" key="7">
    <source>
        <dbReference type="HAMAP-Rule" id="MF_00266"/>
    </source>
</evidence>
<dbReference type="Gene3D" id="3.30.1960.10">
    <property type="entry name" value="tRNA wybutosine-synthesizing-like"/>
    <property type="match status" value="1"/>
</dbReference>
<dbReference type="PANTHER" id="PTHR48418:SF1">
    <property type="entry name" value="TRNA WYBUTOSINE-SYNTHESIZING PROTEIN 3"/>
    <property type="match status" value="1"/>
</dbReference>
<dbReference type="GO" id="GO:0008175">
    <property type="term" value="F:tRNA methyltransferase activity"/>
    <property type="evidence" value="ECO:0007669"/>
    <property type="project" value="InterPro"/>
</dbReference>
<feature type="transmembrane region" description="Helical" evidence="8">
    <location>
        <begin position="88"/>
        <end position="111"/>
    </location>
</feature>
<dbReference type="GO" id="GO:0031591">
    <property type="term" value="P:wybutosine biosynthetic process"/>
    <property type="evidence" value="ECO:0007669"/>
    <property type="project" value="InterPro"/>
</dbReference>
<comment type="caution">
    <text evidence="10">The sequence shown here is derived from an EMBL/GenBank/DDBJ whole genome shotgun (WGS) entry which is preliminary data.</text>
</comment>
<dbReference type="EMBL" id="RCOR01000042">
    <property type="protein sequence ID" value="RSN67721.1"/>
    <property type="molecule type" value="Genomic_DNA"/>
</dbReference>
<evidence type="ECO:0000313" key="10">
    <source>
        <dbReference type="EMBL" id="RSN67721.1"/>
    </source>
</evidence>
<organism evidence="10 11">
    <name type="scientific">Candidatus Korarchaeum cryptofilum</name>
    <dbReference type="NCBI Taxonomy" id="498846"/>
    <lineage>
        <taxon>Archaea</taxon>
        <taxon>Thermoproteota</taxon>
        <taxon>Candidatus Korarchaeia</taxon>
        <taxon>Candidatus Korarchaeales</taxon>
        <taxon>Candidatus Korarchaeaceae</taxon>
        <taxon>Candidatus Korarchaeum</taxon>
    </lineage>
</organism>
<feature type="domain" description="tRNA wybutosine-synthesizing protein" evidence="9">
    <location>
        <begin position="5"/>
        <end position="183"/>
    </location>
</feature>